<evidence type="ECO:0000313" key="3">
    <source>
        <dbReference type="Proteomes" id="UP000030745"/>
    </source>
</evidence>
<name>A0A067C1R1_SAPPC</name>
<gene>
    <name evidence="2" type="ORF">SPRG_13928</name>
</gene>
<evidence type="ECO:0000313" key="2">
    <source>
        <dbReference type="EMBL" id="KDO20717.1"/>
    </source>
</evidence>
<dbReference type="STRING" id="695850.A0A067C1R1"/>
<dbReference type="InterPro" id="IPR017920">
    <property type="entry name" value="COMM"/>
</dbReference>
<feature type="domain" description="COMM" evidence="1">
    <location>
        <begin position="129"/>
        <end position="193"/>
    </location>
</feature>
<protein>
    <recommendedName>
        <fullName evidence="1">COMM domain-containing protein</fullName>
    </recommendedName>
</protein>
<accession>A0A067C1R1</accession>
<dbReference type="OMA" id="FVEFNHK"/>
<dbReference type="PANTHER" id="PTHR12333">
    <property type="entry name" value="COMM DOMAIN CONTAINING PROTEIN 10"/>
    <property type="match status" value="1"/>
</dbReference>
<dbReference type="PANTHER" id="PTHR12333:SF0">
    <property type="entry name" value="COMM DOMAIN-CONTAINING PROTEIN 10"/>
    <property type="match status" value="1"/>
</dbReference>
<dbReference type="InterPro" id="IPR037361">
    <property type="entry name" value="COMMD10"/>
</dbReference>
<organism evidence="2 3">
    <name type="scientific">Saprolegnia parasitica (strain CBS 223.65)</name>
    <dbReference type="NCBI Taxonomy" id="695850"/>
    <lineage>
        <taxon>Eukaryota</taxon>
        <taxon>Sar</taxon>
        <taxon>Stramenopiles</taxon>
        <taxon>Oomycota</taxon>
        <taxon>Saprolegniomycetes</taxon>
        <taxon>Saprolegniales</taxon>
        <taxon>Saprolegniaceae</taxon>
        <taxon>Saprolegnia</taxon>
    </lineage>
</organism>
<dbReference type="EMBL" id="KK583305">
    <property type="protein sequence ID" value="KDO20717.1"/>
    <property type="molecule type" value="Genomic_DNA"/>
</dbReference>
<dbReference type="OrthoDB" id="75930at2759"/>
<dbReference type="Pfam" id="PF21672">
    <property type="entry name" value="COMM_HN"/>
    <property type="match status" value="1"/>
</dbReference>
<dbReference type="RefSeq" id="XP_012208598.1">
    <property type="nucleotide sequence ID" value="XM_012353208.1"/>
</dbReference>
<proteinExistence type="predicted"/>
<dbReference type="PROSITE" id="PS51269">
    <property type="entry name" value="COMM"/>
    <property type="match status" value="1"/>
</dbReference>
<reference evidence="2 3" key="1">
    <citation type="journal article" date="2013" name="PLoS Genet.">
        <title>Distinctive expansion of potential virulence genes in the genome of the oomycete fish pathogen Saprolegnia parasitica.</title>
        <authorList>
            <person name="Jiang R.H."/>
            <person name="de Bruijn I."/>
            <person name="Haas B.J."/>
            <person name="Belmonte R."/>
            <person name="Lobach L."/>
            <person name="Christie J."/>
            <person name="van den Ackerveken G."/>
            <person name="Bottin A."/>
            <person name="Bulone V."/>
            <person name="Diaz-Moreno S.M."/>
            <person name="Dumas B."/>
            <person name="Fan L."/>
            <person name="Gaulin E."/>
            <person name="Govers F."/>
            <person name="Grenville-Briggs L.J."/>
            <person name="Horner N.R."/>
            <person name="Levin J.Z."/>
            <person name="Mammella M."/>
            <person name="Meijer H.J."/>
            <person name="Morris P."/>
            <person name="Nusbaum C."/>
            <person name="Oome S."/>
            <person name="Phillips A.J."/>
            <person name="van Rooyen D."/>
            <person name="Rzeszutek E."/>
            <person name="Saraiva M."/>
            <person name="Secombes C.J."/>
            <person name="Seidl M.F."/>
            <person name="Snel B."/>
            <person name="Stassen J.H."/>
            <person name="Sykes S."/>
            <person name="Tripathy S."/>
            <person name="van den Berg H."/>
            <person name="Vega-Arreguin J.C."/>
            <person name="Wawra S."/>
            <person name="Young S.K."/>
            <person name="Zeng Q."/>
            <person name="Dieguez-Uribeondo J."/>
            <person name="Russ C."/>
            <person name="Tyler B.M."/>
            <person name="van West P."/>
        </authorList>
    </citation>
    <scope>NUCLEOTIDE SEQUENCE [LARGE SCALE GENOMIC DNA]</scope>
    <source>
        <strain evidence="2 3">CBS 223.65</strain>
    </source>
</reference>
<dbReference type="KEGG" id="spar:SPRG_13928"/>
<dbReference type="VEuPathDB" id="FungiDB:SPRG_13928"/>
<dbReference type="Proteomes" id="UP000030745">
    <property type="component" value="Unassembled WGS sequence"/>
</dbReference>
<dbReference type="Pfam" id="PF07258">
    <property type="entry name" value="COMM_domain"/>
    <property type="match status" value="1"/>
</dbReference>
<dbReference type="AlphaFoldDB" id="A0A067C1R1"/>
<dbReference type="GeneID" id="24135764"/>
<sequence length="196" mass="21110">MSSATLVTLDARSAEALPLLSAFSLEKLPLLAQRLLRAPAATAFTKDEEHQLAEIGGMTRDQVGAFLALLQSLFQAAGRRRLAPPAFAQELQRLSIAAATSDVLATVWSHEQAAYEATLIETSSHLAPTLLEAQWRLHVTMADSTSKGIATPSALFHMQQSNGVAWDMEMDHTELHAFLVQLDAIQAQLDALAAAP</sequence>
<keyword evidence="3" id="KW-1185">Reference proteome</keyword>
<evidence type="ECO:0000259" key="1">
    <source>
        <dbReference type="PROSITE" id="PS51269"/>
    </source>
</evidence>